<sequence>MLTKDLLRVSRAGGGYHLQFADREHRPLAARAIGTYQGHVGESRAELEEALTELERDADDFKLVRGLSALLERDATFETDAEIDPERARRAAFEAAEAVGVVTEDERAAALVRAGESLGVSADDIAGALYADLEERQVLAELAARWEPDELVAQYNLSLAQTALFDATELRVRSSDPKALVSAIKRLRLMYEIRRLEGDDDDENGGDASDGGIAEREVIVTGPTHLFRATRRYGTRFARLLRTVAKADEWRLEATIDDRGTERTLRLSDADPVRVPDAEPVAEVSFDSGVEADFAARFSNLDLEWDLVREPEPLATGTRVMIPDFAFDYRPGGSARRDSSDEADGGHGEFRVYFEIMGFWTPEYVEKKLAQLSDLEDVELIVAVDESLGVGEEIAARDFRAIPYSGNVRLKDVAGVLREYERQLVAESAAALPDELRPDEDVISLEALAGRRGVSEDALADVAFPDHERVGRTLVRPAVLESLADEIEAGMALSDAEESLAAAGFSDSSAILSELGYRVEWEGLAGGTLVER</sequence>
<organism evidence="1 2">
    <name type="scientific">Haloterrigena gelatinilytica</name>
    <dbReference type="NCBI Taxonomy" id="2741724"/>
    <lineage>
        <taxon>Archaea</taxon>
        <taxon>Methanobacteriati</taxon>
        <taxon>Methanobacteriota</taxon>
        <taxon>Stenosarchaea group</taxon>
        <taxon>Halobacteria</taxon>
        <taxon>Halobacteriales</taxon>
        <taxon>Natrialbaceae</taxon>
        <taxon>Haloterrigena</taxon>
    </lineage>
</organism>
<dbReference type="OrthoDB" id="57367at2157"/>
<dbReference type="AlphaFoldDB" id="A0A8J8GPY1"/>
<comment type="caution">
    <text evidence="1">The sequence shown here is derived from an EMBL/GenBank/DDBJ whole genome shotgun (WGS) entry which is preliminary data.</text>
</comment>
<reference evidence="1" key="1">
    <citation type="submission" date="2020-06" db="EMBL/GenBank/DDBJ databases">
        <title>Haloterrigena sp. nov., an extremely halophilic archaeon isolated from a saline sediment.</title>
        <authorList>
            <person name="Liu B.-B."/>
        </authorList>
    </citation>
    <scope>NUCLEOTIDE SEQUENCE</scope>
    <source>
        <strain evidence="1">SYSU A121-1</strain>
    </source>
</reference>
<gene>
    <name evidence="1" type="ORF">HT576_14975</name>
</gene>
<evidence type="ECO:0000313" key="1">
    <source>
        <dbReference type="EMBL" id="NUB92319.1"/>
    </source>
</evidence>
<dbReference type="PANTHER" id="PTHR39640:SF1">
    <property type="entry name" value="DUF790 FAMILY PROTEIN"/>
    <property type="match status" value="1"/>
</dbReference>
<dbReference type="PANTHER" id="PTHR39640">
    <property type="entry name" value="VNG6129C"/>
    <property type="match status" value="1"/>
</dbReference>
<dbReference type="RefSeq" id="WP_174702449.1">
    <property type="nucleotide sequence ID" value="NZ_JABURA010000001.1"/>
</dbReference>
<evidence type="ECO:0000313" key="2">
    <source>
        <dbReference type="Proteomes" id="UP000728647"/>
    </source>
</evidence>
<dbReference type="Proteomes" id="UP000728647">
    <property type="component" value="Unassembled WGS sequence"/>
</dbReference>
<dbReference type="InterPro" id="IPR008508">
    <property type="entry name" value="Bax1"/>
</dbReference>
<dbReference type="Pfam" id="PF05626">
    <property type="entry name" value="DUF790"/>
    <property type="match status" value="1"/>
</dbReference>
<protein>
    <submittedName>
        <fullName evidence="1">DUF790 family protein</fullName>
    </submittedName>
</protein>
<accession>A0A8J8GPY1</accession>
<proteinExistence type="predicted"/>
<name>A0A8J8GPY1_9EURY</name>
<dbReference type="PIRSF" id="PIRSF019435">
    <property type="entry name" value="UCP019435"/>
    <property type="match status" value="1"/>
</dbReference>
<dbReference type="EMBL" id="JABURA010000001">
    <property type="protein sequence ID" value="NUB92319.1"/>
    <property type="molecule type" value="Genomic_DNA"/>
</dbReference>